<evidence type="ECO:0000313" key="2">
    <source>
        <dbReference type="Proteomes" id="UP000015347"/>
    </source>
</evidence>
<organism evidence="1 2">
    <name type="scientific">Salipiger mucosus DSM 16094</name>
    <dbReference type="NCBI Taxonomy" id="1123237"/>
    <lineage>
        <taxon>Bacteria</taxon>
        <taxon>Pseudomonadati</taxon>
        <taxon>Pseudomonadota</taxon>
        <taxon>Alphaproteobacteria</taxon>
        <taxon>Rhodobacterales</taxon>
        <taxon>Roseobacteraceae</taxon>
        <taxon>Salipiger</taxon>
    </lineage>
</organism>
<evidence type="ECO:0000313" key="1">
    <source>
        <dbReference type="EMBL" id="EPX85518.1"/>
    </source>
</evidence>
<accession>S9R0R6</accession>
<gene>
    <name evidence="1" type="ORF">Salmuc_04789</name>
</gene>
<comment type="caution">
    <text evidence="1">The sequence shown here is derived from an EMBL/GenBank/DDBJ whole genome shotgun (WGS) entry which is preliminary data.</text>
</comment>
<keyword evidence="2" id="KW-1185">Reference proteome</keyword>
<protein>
    <submittedName>
        <fullName evidence="1">Uncharacterized protein</fullName>
    </submittedName>
</protein>
<proteinExistence type="predicted"/>
<name>S9R0R6_9RHOB</name>
<dbReference type="STRING" id="1123237.Salmuc_04789"/>
<dbReference type="EMBL" id="APVH01000008">
    <property type="protein sequence ID" value="EPX85518.1"/>
    <property type="molecule type" value="Genomic_DNA"/>
</dbReference>
<sequence length="51" mass="5355">MRASARPASHVTANAARGPEFCDHTFPRVITISAQIAAMPRKIAPHGASVS</sequence>
<dbReference type="Proteomes" id="UP000015347">
    <property type="component" value="Unassembled WGS sequence"/>
</dbReference>
<dbReference type="HOGENOM" id="CLU_3103629_0_0_5"/>
<reference evidence="2" key="1">
    <citation type="journal article" date="2014" name="Stand. Genomic Sci.">
        <title>Genome sequence of the exopolysaccharide-producing Salipiger mucosus type strain (DSM 16094(T)), a moderately halophilic member of the Roseobacter clade.</title>
        <authorList>
            <person name="Riedel T."/>
            <person name="Spring S."/>
            <person name="Fiebig A."/>
            <person name="Petersen J."/>
            <person name="Kyrpides N.C."/>
            <person name="Goker M."/>
            <person name="Klenk H.P."/>
        </authorList>
    </citation>
    <scope>NUCLEOTIDE SEQUENCE [LARGE SCALE GENOMIC DNA]</scope>
    <source>
        <strain evidence="2">DSM 16094</strain>
    </source>
</reference>
<dbReference type="AlphaFoldDB" id="S9R0R6"/>